<feature type="domain" description="NADH:quinone oxidoreductase/Mrp antiporter transmembrane" evidence="19">
    <location>
        <begin position="23"/>
        <end position="282"/>
    </location>
</feature>
<feature type="transmembrane region" description="Helical" evidence="18">
    <location>
        <begin position="312"/>
        <end position="334"/>
    </location>
</feature>
<feature type="transmembrane region" description="Helical" evidence="18">
    <location>
        <begin position="12"/>
        <end position="33"/>
    </location>
</feature>
<dbReference type="Pfam" id="PF00361">
    <property type="entry name" value="Proton_antipo_M"/>
    <property type="match status" value="1"/>
</dbReference>
<keyword evidence="11 18" id="KW-0249">Electron transport</keyword>
<keyword evidence="6" id="KW-0813">Transport</keyword>
<sequence length="335" mass="38198">MINFYLLSFSSTMILGTLISVSAMSWLIAWMGLELNLLSIIPLMKTNKLDKFSSESTIKYFLTQALASMILLFSMVILSNKTMMKMDTNMITLIPASGALLLKMGAAPLHFWLPEVVSGMNWKMNLVILTWQKIAPMILFSLLTHWTTMTLFIIILSSMIGGIQGSNQTCLRKILAYSSINHIGWMIAAISDSMTLWLLYFTIYFTTSMIIMIFLEKSNSMFVNQIQKMMLNKKTKLLFMMNFLSLGGLPPFLGFLPKWMIINSLTLNEMYLTTIILIIFTLLSLFIYTRLMFPSMALYSSNSLNKQKMNSLFWGFSLNILSTMGLFLSSMSYLN</sequence>
<evidence type="ECO:0000256" key="6">
    <source>
        <dbReference type="ARBA" id="ARBA00022448"/>
    </source>
</evidence>
<gene>
    <name evidence="20" type="primary">nad2</name>
</gene>
<dbReference type="InterPro" id="IPR003917">
    <property type="entry name" value="NADH_UbQ_OxRdtase_chain2"/>
</dbReference>
<feature type="transmembrane region" description="Helical" evidence="18">
    <location>
        <begin position="134"/>
        <end position="162"/>
    </location>
</feature>
<dbReference type="PANTHER" id="PTHR46552:SF1">
    <property type="entry name" value="NADH-UBIQUINONE OXIDOREDUCTASE CHAIN 2"/>
    <property type="match status" value="1"/>
</dbReference>
<geneLocation type="mitochondrion" evidence="20"/>
<keyword evidence="8 18" id="KW-0812">Transmembrane</keyword>
<dbReference type="GO" id="GO:0006120">
    <property type="term" value="P:mitochondrial electron transport, NADH to ubiquinone"/>
    <property type="evidence" value="ECO:0007669"/>
    <property type="project" value="InterPro"/>
</dbReference>
<evidence type="ECO:0000256" key="13">
    <source>
        <dbReference type="ARBA" id="ARBA00023027"/>
    </source>
</evidence>
<evidence type="ECO:0000256" key="15">
    <source>
        <dbReference type="ARBA" id="ARBA00023128"/>
    </source>
</evidence>
<evidence type="ECO:0000256" key="17">
    <source>
        <dbReference type="ARBA" id="ARBA00049551"/>
    </source>
</evidence>
<keyword evidence="13 18" id="KW-0520">NAD</keyword>
<evidence type="ECO:0000313" key="20">
    <source>
        <dbReference type="EMBL" id="QRK25836.1"/>
    </source>
</evidence>
<evidence type="ECO:0000259" key="19">
    <source>
        <dbReference type="Pfam" id="PF00361"/>
    </source>
</evidence>
<feature type="transmembrane region" description="Helical" evidence="18">
    <location>
        <begin position="271"/>
        <end position="291"/>
    </location>
</feature>
<evidence type="ECO:0000256" key="7">
    <source>
        <dbReference type="ARBA" id="ARBA00022660"/>
    </source>
</evidence>
<comment type="subcellular location">
    <subcellularLocation>
        <location evidence="2 18">Mitochondrion inner membrane</location>
        <topology evidence="2 18">Multi-pass membrane protein</topology>
    </subcellularLocation>
</comment>
<dbReference type="EMBL" id="MW447510">
    <property type="protein sequence ID" value="QRK25836.1"/>
    <property type="molecule type" value="Genomic_DNA"/>
</dbReference>
<organism evidence="20">
    <name type="scientific">Phloeosinus perlatus</name>
    <dbReference type="NCBI Taxonomy" id="2800998"/>
    <lineage>
        <taxon>Eukaryota</taxon>
        <taxon>Metazoa</taxon>
        <taxon>Ecdysozoa</taxon>
        <taxon>Arthropoda</taxon>
        <taxon>Hexapoda</taxon>
        <taxon>Insecta</taxon>
        <taxon>Pterygota</taxon>
        <taxon>Neoptera</taxon>
        <taxon>Endopterygota</taxon>
        <taxon>Coleoptera</taxon>
        <taxon>Polyphaga</taxon>
        <taxon>Cucujiformia</taxon>
        <taxon>Curculionidae</taxon>
        <taxon>Scolytinae</taxon>
        <taxon>Phloeosinus</taxon>
    </lineage>
</organism>
<name>A0A891GTK6_9CUCU</name>
<evidence type="ECO:0000256" key="2">
    <source>
        <dbReference type="ARBA" id="ARBA00004448"/>
    </source>
</evidence>
<evidence type="ECO:0000256" key="3">
    <source>
        <dbReference type="ARBA" id="ARBA00007012"/>
    </source>
</evidence>
<protein>
    <recommendedName>
        <fullName evidence="5 18">NADH-ubiquinone oxidoreductase chain 2</fullName>
        <ecNumber evidence="4 18">7.1.1.2</ecNumber>
    </recommendedName>
</protein>
<keyword evidence="10 18" id="KW-1278">Translocase</keyword>
<evidence type="ECO:0000256" key="10">
    <source>
        <dbReference type="ARBA" id="ARBA00022967"/>
    </source>
</evidence>
<evidence type="ECO:0000256" key="9">
    <source>
        <dbReference type="ARBA" id="ARBA00022792"/>
    </source>
</evidence>
<dbReference type="EC" id="7.1.1.2" evidence="4 18"/>
<feature type="transmembrane region" description="Helical" evidence="18">
    <location>
        <begin position="197"/>
        <end position="216"/>
    </location>
</feature>
<dbReference type="InterPro" id="IPR001750">
    <property type="entry name" value="ND/Mrp_TM"/>
</dbReference>
<dbReference type="GO" id="GO:0005743">
    <property type="term" value="C:mitochondrial inner membrane"/>
    <property type="evidence" value="ECO:0007669"/>
    <property type="project" value="UniProtKB-SubCell"/>
</dbReference>
<evidence type="ECO:0000256" key="14">
    <source>
        <dbReference type="ARBA" id="ARBA00023075"/>
    </source>
</evidence>
<feature type="transmembrane region" description="Helical" evidence="18">
    <location>
        <begin position="237"/>
        <end position="259"/>
    </location>
</feature>
<comment type="function">
    <text evidence="1">Core subunit of the mitochondrial membrane respiratory chain NADH dehydrogenase (Complex I) that is believed to belong to the minimal assembly required for catalysis. Complex I functions in the transfer of electrons from NADH to the respiratory chain. The immediate electron acceptor for the enzyme is believed to be ubiquinone.</text>
</comment>
<dbReference type="PANTHER" id="PTHR46552">
    <property type="entry name" value="NADH-UBIQUINONE OXIDOREDUCTASE CHAIN 2"/>
    <property type="match status" value="1"/>
</dbReference>
<evidence type="ECO:0000256" key="12">
    <source>
        <dbReference type="ARBA" id="ARBA00022989"/>
    </source>
</evidence>
<feature type="transmembrane region" description="Helical" evidence="18">
    <location>
        <begin position="58"/>
        <end position="78"/>
    </location>
</feature>
<evidence type="ECO:0000256" key="4">
    <source>
        <dbReference type="ARBA" id="ARBA00012944"/>
    </source>
</evidence>
<dbReference type="InterPro" id="IPR050175">
    <property type="entry name" value="Complex_I_Subunit_2"/>
</dbReference>
<dbReference type="PRINTS" id="PR01436">
    <property type="entry name" value="NADHDHGNASE2"/>
</dbReference>
<evidence type="ECO:0000256" key="18">
    <source>
        <dbReference type="RuleBase" id="RU003403"/>
    </source>
</evidence>
<evidence type="ECO:0000256" key="8">
    <source>
        <dbReference type="ARBA" id="ARBA00022692"/>
    </source>
</evidence>
<comment type="function">
    <text evidence="18">Core subunit of the mitochondrial membrane respiratory chain NADH dehydrogenase (Complex I) which catalyzes electron transfer from NADH through the respiratory chain, using ubiquinone as an electron acceptor. Essential for the catalytic activity and assembly of complex I.</text>
</comment>
<keyword evidence="7 18" id="KW-0679">Respiratory chain</keyword>
<comment type="similarity">
    <text evidence="3 18">Belongs to the complex I subunit 2 family.</text>
</comment>
<evidence type="ECO:0000256" key="1">
    <source>
        <dbReference type="ARBA" id="ARBA00003257"/>
    </source>
</evidence>
<evidence type="ECO:0000256" key="11">
    <source>
        <dbReference type="ARBA" id="ARBA00022982"/>
    </source>
</evidence>
<dbReference type="AlphaFoldDB" id="A0A891GTK6"/>
<dbReference type="GO" id="GO:0008137">
    <property type="term" value="F:NADH dehydrogenase (ubiquinone) activity"/>
    <property type="evidence" value="ECO:0007669"/>
    <property type="project" value="UniProtKB-EC"/>
</dbReference>
<proteinExistence type="inferred from homology"/>
<feature type="transmembrane region" description="Helical" evidence="18">
    <location>
        <begin position="90"/>
        <end position="114"/>
    </location>
</feature>
<keyword evidence="14 18" id="KW-0830">Ubiquinone</keyword>
<keyword evidence="15 18" id="KW-0496">Mitochondrion</keyword>
<feature type="transmembrane region" description="Helical" evidence="18">
    <location>
        <begin position="174"/>
        <end position="191"/>
    </location>
</feature>
<reference evidence="20" key="1">
    <citation type="submission" date="2021-01" db="EMBL/GenBank/DDBJ databases">
        <authorList>
            <person name="Ma J."/>
            <person name="Wu S."/>
        </authorList>
    </citation>
    <scope>NUCLEOTIDE SEQUENCE</scope>
</reference>
<comment type="catalytic activity">
    <reaction evidence="17 18">
        <text>a ubiquinone + NADH + 5 H(+)(in) = a ubiquinol + NAD(+) + 4 H(+)(out)</text>
        <dbReference type="Rhea" id="RHEA:29091"/>
        <dbReference type="Rhea" id="RHEA-COMP:9565"/>
        <dbReference type="Rhea" id="RHEA-COMP:9566"/>
        <dbReference type="ChEBI" id="CHEBI:15378"/>
        <dbReference type="ChEBI" id="CHEBI:16389"/>
        <dbReference type="ChEBI" id="CHEBI:17976"/>
        <dbReference type="ChEBI" id="CHEBI:57540"/>
        <dbReference type="ChEBI" id="CHEBI:57945"/>
        <dbReference type="EC" id="7.1.1.2"/>
    </reaction>
</comment>
<evidence type="ECO:0000256" key="16">
    <source>
        <dbReference type="ARBA" id="ARBA00023136"/>
    </source>
</evidence>
<keyword evidence="9 18" id="KW-0999">Mitochondrion inner membrane</keyword>
<keyword evidence="12 18" id="KW-1133">Transmembrane helix</keyword>
<evidence type="ECO:0000256" key="5">
    <source>
        <dbReference type="ARBA" id="ARBA00021008"/>
    </source>
</evidence>
<keyword evidence="16 18" id="KW-0472">Membrane</keyword>
<accession>A0A891GTK6</accession>